<keyword evidence="3" id="KW-1185">Reference proteome</keyword>
<keyword evidence="1" id="KW-1133">Transmembrane helix</keyword>
<name>A0A8C4H5Z9_DICLA</name>
<proteinExistence type="predicted"/>
<evidence type="ECO:0000313" key="3">
    <source>
        <dbReference type="Proteomes" id="UP000694389"/>
    </source>
</evidence>
<reference evidence="2" key="2">
    <citation type="submission" date="2025-09" db="UniProtKB">
        <authorList>
            <consortium name="Ensembl"/>
        </authorList>
    </citation>
    <scope>IDENTIFICATION</scope>
</reference>
<protein>
    <submittedName>
        <fullName evidence="2">Uncharacterized protein</fullName>
    </submittedName>
</protein>
<evidence type="ECO:0000256" key="1">
    <source>
        <dbReference type="SAM" id="Phobius"/>
    </source>
</evidence>
<sequence length="65" mass="7637">MAYCDTHWPLAYKMLIESCKRKSSYTHKLKDKGEMLWILAGQQLCMCWTPVGFILVSIYGKHRQV</sequence>
<keyword evidence="1" id="KW-0812">Transmembrane</keyword>
<dbReference type="Proteomes" id="UP000694389">
    <property type="component" value="Unassembled WGS sequence"/>
</dbReference>
<dbReference type="AlphaFoldDB" id="A0A8C4H5Z9"/>
<evidence type="ECO:0000313" key="2">
    <source>
        <dbReference type="Ensembl" id="ENSDLAP00005037601.1"/>
    </source>
</evidence>
<keyword evidence="1" id="KW-0472">Membrane</keyword>
<accession>A0A8C4H5Z9</accession>
<feature type="transmembrane region" description="Helical" evidence="1">
    <location>
        <begin position="35"/>
        <end position="59"/>
    </location>
</feature>
<dbReference type="Ensembl" id="ENSDLAT00005040127.2">
    <property type="protein sequence ID" value="ENSDLAP00005037601.1"/>
    <property type="gene ID" value="ENSDLAG00005016769.2"/>
</dbReference>
<organism evidence="2 3">
    <name type="scientific">Dicentrarchus labrax</name>
    <name type="common">European seabass</name>
    <name type="synonym">Morone labrax</name>
    <dbReference type="NCBI Taxonomy" id="13489"/>
    <lineage>
        <taxon>Eukaryota</taxon>
        <taxon>Metazoa</taxon>
        <taxon>Chordata</taxon>
        <taxon>Craniata</taxon>
        <taxon>Vertebrata</taxon>
        <taxon>Euteleostomi</taxon>
        <taxon>Actinopterygii</taxon>
        <taxon>Neopterygii</taxon>
        <taxon>Teleostei</taxon>
        <taxon>Neoteleostei</taxon>
        <taxon>Acanthomorphata</taxon>
        <taxon>Eupercaria</taxon>
        <taxon>Moronidae</taxon>
        <taxon>Dicentrarchus</taxon>
    </lineage>
</organism>
<reference evidence="2" key="1">
    <citation type="submission" date="2025-08" db="UniProtKB">
        <authorList>
            <consortium name="Ensembl"/>
        </authorList>
    </citation>
    <scope>IDENTIFICATION</scope>
</reference>